<protein>
    <submittedName>
        <fullName evidence="3">BLUF domain-containing protein</fullName>
    </submittedName>
</protein>
<dbReference type="EMBL" id="CP068570">
    <property type="protein sequence ID" value="QQZ50453.1"/>
    <property type="molecule type" value="Genomic_DNA"/>
</dbReference>
<dbReference type="InterPro" id="IPR007024">
    <property type="entry name" value="BLUF_domain"/>
</dbReference>
<organism evidence="3">
    <name type="scientific">Phenylobacterium glaciei</name>
    <dbReference type="NCBI Taxonomy" id="2803784"/>
    <lineage>
        <taxon>Bacteria</taxon>
        <taxon>Pseudomonadati</taxon>
        <taxon>Pseudomonadota</taxon>
        <taxon>Alphaproteobacteria</taxon>
        <taxon>Caulobacterales</taxon>
        <taxon>Caulobacteraceae</taxon>
        <taxon>Phenylobacterium</taxon>
    </lineage>
</organism>
<evidence type="ECO:0000256" key="1">
    <source>
        <dbReference type="SAM" id="MobiDB-lite"/>
    </source>
</evidence>
<evidence type="ECO:0000259" key="2">
    <source>
        <dbReference type="PROSITE" id="PS50925"/>
    </source>
</evidence>
<dbReference type="PROSITE" id="PS50925">
    <property type="entry name" value="BLUF"/>
    <property type="match status" value="1"/>
</dbReference>
<accession>A0A974P4A3</accession>
<dbReference type="GO" id="GO:0071949">
    <property type="term" value="F:FAD binding"/>
    <property type="evidence" value="ECO:0007669"/>
    <property type="project" value="InterPro"/>
</dbReference>
<sequence>MSQEISSSRTLHRLIYASRQAFTPEMNPNEEIDGLIRASIRNNSATALTGLLLVHDGWFLQALEGRRGGNDHLSAHPQRPAPHREPSALRRPRERP</sequence>
<dbReference type="Pfam" id="PF04940">
    <property type="entry name" value="BLUF"/>
    <property type="match status" value="1"/>
</dbReference>
<reference evidence="3" key="1">
    <citation type="submission" date="2021-01" db="EMBL/GenBank/DDBJ databases">
        <title>Genome sequence of Phenylobacterium sp. 20VBR1 isolated from a valley glaceir, Ny-Alesund, Svalbard.</title>
        <authorList>
            <person name="Thomas F.A."/>
            <person name="Krishnan K.P."/>
            <person name="Sinha R.K."/>
        </authorList>
    </citation>
    <scope>NUCLEOTIDE SEQUENCE</scope>
    <source>
        <strain evidence="3">20VBR1</strain>
    </source>
</reference>
<dbReference type="GO" id="GO:0009882">
    <property type="term" value="F:blue light photoreceptor activity"/>
    <property type="evidence" value="ECO:0007669"/>
    <property type="project" value="InterPro"/>
</dbReference>
<dbReference type="Gene3D" id="3.30.70.100">
    <property type="match status" value="1"/>
</dbReference>
<gene>
    <name evidence="3" type="ORF">JKL49_02115</name>
</gene>
<evidence type="ECO:0000313" key="3">
    <source>
        <dbReference type="EMBL" id="QQZ50453.1"/>
    </source>
</evidence>
<dbReference type="SMART" id="SM01034">
    <property type="entry name" value="BLUF"/>
    <property type="match status" value="1"/>
</dbReference>
<feature type="region of interest" description="Disordered" evidence="1">
    <location>
        <begin position="67"/>
        <end position="96"/>
    </location>
</feature>
<proteinExistence type="predicted"/>
<name>A0A974P4A3_9CAUL</name>
<dbReference type="SUPFAM" id="SSF54975">
    <property type="entry name" value="Acylphosphatase/BLUF domain-like"/>
    <property type="match status" value="1"/>
</dbReference>
<dbReference type="AlphaFoldDB" id="A0A974P4A3"/>
<dbReference type="InterPro" id="IPR036046">
    <property type="entry name" value="Acylphosphatase-like_dom_sf"/>
</dbReference>
<feature type="domain" description="BLUF" evidence="2">
    <location>
        <begin position="11"/>
        <end position="96"/>
    </location>
</feature>